<proteinExistence type="predicted"/>
<organism evidence="1 2">
    <name type="scientific">Ladona fulva</name>
    <name type="common">Scarce chaser dragonfly</name>
    <name type="synonym">Libellula fulva</name>
    <dbReference type="NCBI Taxonomy" id="123851"/>
    <lineage>
        <taxon>Eukaryota</taxon>
        <taxon>Metazoa</taxon>
        <taxon>Ecdysozoa</taxon>
        <taxon>Arthropoda</taxon>
        <taxon>Hexapoda</taxon>
        <taxon>Insecta</taxon>
        <taxon>Pterygota</taxon>
        <taxon>Palaeoptera</taxon>
        <taxon>Odonata</taxon>
        <taxon>Epiprocta</taxon>
        <taxon>Anisoptera</taxon>
        <taxon>Libelluloidea</taxon>
        <taxon>Libellulidae</taxon>
        <taxon>Ladona</taxon>
    </lineage>
</organism>
<comment type="caution">
    <text evidence="1">The sequence shown here is derived from an EMBL/GenBank/DDBJ whole genome shotgun (WGS) entry which is preliminary data.</text>
</comment>
<reference evidence="1" key="1">
    <citation type="submission" date="2013-04" db="EMBL/GenBank/DDBJ databases">
        <authorList>
            <person name="Qu J."/>
            <person name="Murali S.C."/>
            <person name="Bandaranaike D."/>
            <person name="Bellair M."/>
            <person name="Blankenburg K."/>
            <person name="Chao H."/>
            <person name="Dinh H."/>
            <person name="Doddapaneni H."/>
            <person name="Downs B."/>
            <person name="Dugan-Rocha S."/>
            <person name="Elkadiri S."/>
            <person name="Gnanaolivu R.D."/>
            <person name="Hernandez B."/>
            <person name="Javaid M."/>
            <person name="Jayaseelan J.C."/>
            <person name="Lee S."/>
            <person name="Li M."/>
            <person name="Ming W."/>
            <person name="Munidasa M."/>
            <person name="Muniz J."/>
            <person name="Nguyen L."/>
            <person name="Ongeri F."/>
            <person name="Osuji N."/>
            <person name="Pu L.-L."/>
            <person name="Puazo M."/>
            <person name="Qu C."/>
            <person name="Quiroz J."/>
            <person name="Raj R."/>
            <person name="Weissenberger G."/>
            <person name="Xin Y."/>
            <person name="Zou X."/>
            <person name="Han Y."/>
            <person name="Richards S."/>
            <person name="Worley K."/>
            <person name="Muzny D."/>
            <person name="Gibbs R."/>
        </authorList>
    </citation>
    <scope>NUCLEOTIDE SEQUENCE</scope>
    <source>
        <strain evidence="1">Sampled in the wild</strain>
    </source>
</reference>
<keyword evidence="2" id="KW-1185">Reference proteome</keyword>
<gene>
    <name evidence="1" type="ORF">J437_LFUL006815</name>
</gene>
<evidence type="ECO:0000313" key="1">
    <source>
        <dbReference type="EMBL" id="KAG8228364.1"/>
    </source>
</evidence>
<protein>
    <submittedName>
        <fullName evidence="1">Uncharacterized protein</fullName>
    </submittedName>
</protein>
<accession>A0A8K0P267</accession>
<dbReference type="OrthoDB" id="6763022at2759"/>
<dbReference type="AlphaFoldDB" id="A0A8K0P267"/>
<name>A0A8K0P267_LADFU</name>
<dbReference type="Proteomes" id="UP000792457">
    <property type="component" value="Unassembled WGS sequence"/>
</dbReference>
<evidence type="ECO:0000313" key="2">
    <source>
        <dbReference type="Proteomes" id="UP000792457"/>
    </source>
</evidence>
<reference evidence="1" key="2">
    <citation type="submission" date="2017-10" db="EMBL/GenBank/DDBJ databases">
        <title>Ladona fulva Genome sequencing and assembly.</title>
        <authorList>
            <person name="Murali S."/>
            <person name="Richards S."/>
            <person name="Bandaranaike D."/>
            <person name="Bellair M."/>
            <person name="Blankenburg K."/>
            <person name="Chao H."/>
            <person name="Dinh H."/>
            <person name="Doddapaneni H."/>
            <person name="Dugan-Rocha S."/>
            <person name="Elkadiri S."/>
            <person name="Gnanaolivu R."/>
            <person name="Hernandez B."/>
            <person name="Skinner E."/>
            <person name="Javaid M."/>
            <person name="Lee S."/>
            <person name="Li M."/>
            <person name="Ming W."/>
            <person name="Munidasa M."/>
            <person name="Muniz J."/>
            <person name="Nguyen L."/>
            <person name="Hughes D."/>
            <person name="Osuji N."/>
            <person name="Pu L.-L."/>
            <person name="Puazo M."/>
            <person name="Qu C."/>
            <person name="Quiroz J."/>
            <person name="Raj R."/>
            <person name="Weissenberger G."/>
            <person name="Xin Y."/>
            <person name="Zou X."/>
            <person name="Han Y."/>
            <person name="Worley K."/>
            <person name="Muzny D."/>
            <person name="Gibbs R."/>
        </authorList>
    </citation>
    <scope>NUCLEOTIDE SEQUENCE</scope>
    <source>
        <strain evidence="1">Sampled in the wild</strain>
    </source>
</reference>
<sequence length="75" mass="8571">MLTAENQISLDIPDRLHMGAVINSGVWRIRTNTEDYELHGEPDIITVIKQGRLHLSGHVQRMEENRTLKEVSVAH</sequence>
<dbReference type="EMBL" id="KZ308369">
    <property type="protein sequence ID" value="KAG8228364.1"/>
    <property type="molecule type" value="Genomic_DNA"/>
</dbReference>